<dbReference type="InterPro" id="IPR013325">
    <property type="entry name" value="RNA_pol_sigma_r2"/>
</dbReference>
<evidence type="ECO:0000256" key="2">
    <source>
        <dbReference type="ARBA" id="ARBA00023015"/>
    </source>
</evidence>
<organism evidence="8 9">
    <name type="scientific">Alicyclobacillus dauci</name>
    <dbReference type="NCBI Taxonomy" id="1475485"/>
    <lineage>
        <taxon>Bacteria</taxon>
        <taxon>Bacillati</taxon>
        <taxon>Bacillota</taxon>
        <taxon>Bacilli</taxon>
        <taxon>Bacillales</taxon>
        <taxon>Alicyclobacillaceae</taxon>
        <taxon>Alicyclobacillus</taxon>
    </lineage>
</organism>
<dbReference type="InterPro" id="IPR014284">
    <property type="entry name" value="RNA_pol_sigma-70_dom"/>
</dbReference>
<feature type="domain" description="RNA polymerase sigma-70 region 2" evidence="6">
    <location>
        <begin position="8"/>
        <end position="72"/>
    </location>
</feature>
<dbReference type="PANTHER" id="PTHR43133:SF62">
    <property type="entry name" value="RNA POLYMERASE SIGMA FACTOR SIGZ"/>
    <property type="match status" value="1"/>
</dbReference>
<sequence length="199" mass="22680">MDTQHIWEEFSGKLQGFIFSRVNNQFDADDILQDVFRKIHDNIDSVEDDAKIQGWLFRIARNTIIDHYRSKAKNNSVPIDDKEDMFAAPEEEVANLNETVASWLNATIADLPDKYREAIVLTEIEGLTQKELAERLGISLSGAKSRVQRGREKLKEMILDCCHLEFDRLGNVIDYTRNESCCAKCKTQSSCKSSCEKGA</sequence>
<name>A0ABY6Z5J3_9BACL</name>
<evidence type="ECO:0000256" key="4">
    <source>
        <dbReference type="ARBA" id="ARBA00023163"/>
    </source>
</evidence>
<dbReference type="NCBIfam" id="NF007215">
    <property type="entry name" value="PRK09637.1"/>
    <property type="match status" value="1"/>
</dbReference>
<dbReference type="InterPro" id="IPR039425">
    <property type="entry name" value="RNA_pol_sigma-70-like"/>
</dbReference>
<dbReference type="Pfam" id="PF08281">
    <property type="entry name" value="Sigma70_r4_2"/>
    <property type="match status" value="1"/>
</dbReference>
<keyword evidence="4" id="KW-0804">Transcription</keyword>
<dbReference type="SUPFAM" id="SSF88659">
    <property type="entry name" value="Sigma3 and sigma4 domains of RNA polymerase sigma factors"/>
    <property type="match status" value="1"/>
</dbReference>
<dbReference type="NCBIfam" id="TIGR02937">
    <property type="entry name" value="sigma70-ECF"/>
    <property type="match status" value="1"/>
</dbReference>
<proteinExistence type="inferred from homology"/>
<accession>A0ABY6Z5J3</accession>
<dbReference type="PANTHER" id="PTHR43133">
    <property type="entry name" value="RNA POLYMERASE ECF-TYPE SIGMA FACTO"/>
    <property type="match status" value="1"/>
</dbReference>
<keyword evidence="3" id="KW-0731">Sigma factor</keyword>
<dbReference type="InterPro" id="IPR013249">
    <property type="entry name" value="RNA_pol_sigma70_r4_t2"/>
</dbReference>
<dbReference type="InterPro" id="IPR007627">
    <property type="entry name" value="RNA_pol_sigma70_r2"/>
</dbReference>
<dbReference type="Gene3D" id="1.10.1740.10">
    <property type="match status" value="1"/>
</dbReference>
<evidence type="ECO:0000313" key="8">
    <source>
        <dbReference type="EMBL" id="WAH38130.1"/>
    </source>
</evidence>
<gene>
    <name evidence="8" type="primary">sigZ</name>
    <name evidence="8" type="ORF">NZD86_06485</name>
</gene>
<dbReference type="InterPro" id="IPR014304">
    <property type="entry name" value="RNA_pol_sigma-Z"/>
</dbReference>
<reference evidence="8" key="1">
    <citation type="submission" date="2022-08" db="EMBL/GenBank/DDBJ databases">
        <title>Alicyclobacillus dauci DSM2870, complete genome.</title>
        <authorList>
            <person name="Wang Q."/>
            <person name="Cai R."/>
            <person name="Wang Z."/>
        </authorList>
    </citation>
    <scope>NUCLEOTIDE SEQUENCE</scope>
    <source>
        <strain evidence="8">DSM 28700</strain>
    </source>
</reference>
<feature type="domain" description="RNA polymerase sigma factor 70 region 4 type 2" evidence="7">
    <location>
        <begin position="104"/>
        <end position="154"/>
    </location>
</feature>
<evidence type="ECO:0000256" key="1">
    <source>
        <dbReference type="ARBA" id="ARBA00010641"/>
    </source>
</evidence>
<dbReference type="SUPFAM" id="SSF88946">
    <property type="entry name" value="Sigma2 domain of RNA polymerase sigma factors"/>
    <property type="match status" value="1"/>
</dbReference>
<evidence type="ECO:0000259" key="7">
    <source>
        <dbReference type="Pfam" id="PF08281"/>
    </source>
</evidence>
<evidence type="ECO:0000259" key="6">
    <source>
        <dbReference type="Pfam" id="PF04542"/>
    </source>
</evidence>
<dbReference type="CDD" id="cd06171">
    <property type="entry name" value="Sigma70_r4"/>
    <property type="match status" value="1"/>
</dbReference>
<dbReference type="Gene3D" id="1.10.10.10">
    <property type="entry name" value="Winged helix-like DNA-binding domain superfamily/Winged helix DNA-binding domain"/>
    <property type="match status" value="1"/>
</dbReference>
<dbReference type="Proteomes" id="UP001164803">
    <property type="component" value="Chromosome"/>
</dbReference>
<evidence type="ECO:0000256" key="3">
    <source>
        <dbReference type="ARBA" id="ARBA00023082"/>
    </source>
</evidence>
<keyword evidence="2" id="KW-0805">Transcription regulation</keyword>
<dbReference type="RefSeq" id="WP_268045690.1">
    <property type="nucleotide sequence ID" value="NZ_CP104064.1"/>
</dbReference>
<dbReference type="NCBIfam" id="TIGR02959">
    <property type="entry name" value="SigZ"/>
    <property type="match status" value="1"/>
</dbReference>
<dbReference type="InterPro" id="IPR036388">
    <property type="entry name" value="WH-like_DNA-bd_sf"/>
</dbReference>
<dbReference type="Pfam" id="PF04542">
    <property type="entry name" value="Sigma70_r2"/>
    <property type="match status" value="1"/>
</dbReference>
<dbReference type="InterPro" id="IPR013324">
    <property type="entry name" value="RNA_pol_sigma_r3/r4-like"/>
</dbReference>
<keyword evidence="9" id="KW-1185">Reference proteome</keyword>
<dbReference type="EMBL" id="CP104064">
    <property type="protein sequence ID" value="WAH38130.1"/>
    <property type="molecule type" value="Genomic_DNA"/>
</dbReference>
<protein>
    <recommendedName>
        <fullName evidence="5">RNA polymerase sigma factor SigZ</fullName>
    </recommendedName>
</protein>
<evidence type="ECO:0000313" key="9">
    <source>
        <dbReference type="Proteomes" id="UP001164803"/>
    </source>
</evidence>
<evidence type="ECO:0000256" key="5">
    <source>
        <dbReference type="NCBIfam" id="TIGR02959"/>
    </source>
</evidence>
<comment type="similarity">
    <text evidence="1">Belongs to the sigma-70 factor family. ECF subfamily.</text>
</comment>